<organism evidence="5 6">
    <name type="scientific">Paraphaeosphaeria minitans</name>
    <dbReference type="NCBI Taxonomy" id="565426"/>
    <lineage>
        <taxon>Eukaryota</taxon>
        <taxon>Fungi</taxon>
        <taxon>Dikarya</taxon>
        <taxon>Ascomycota</taxon>
        <taxon>Pezizomycotina</taxon>
        <taxon>Dothideomycetes</taxon>
        <taxon>Pleosporomycetidae</taxon>
        <taxon>Pleosporales</taxon>
        <taxon>Massarineae</taxon>
        <taxon>Didymosphaeriaceae</taxon>
        <taxon>Paraphaeosphaeria</taxon>
    </lineage>
</organism>
<evidence type="ECO:0000256" key="3">
    <source>
        <dbReference type="RuleBase" id="RU361235"/>
    </source>
</evidence>
<dbReference type="AlphaFoldDB" id="A0A9P6KP51"/>
<proteinExistence type="inferred from homology"/>
<accession>A0A9P6KP51</accession>
<dbReference type="EC" id="3.1.1.-" evidence="3"/>
<evidence type="ECO:0000256" key="2">
    <source>
        <dbReference type="ARBA" id="ARBA00022801"/>
    </source>
</evidence>
<evidence type="ECO:0000259" key="4">
    <source>
        <dbReference type="Pfam" id="PF00135"/>
    </source>
</evidence>
<dbReference type="GO" id="GO:0052689">
    <property type="term" value="F:carboxylic ester hydrolase activity"/>
    <property type="evidence" value="ECO:0007669"/>
    <property type="project" value="TreeGrafter"/>
</dbReference>
<dbReference type="Gene3D" id="3.40.50.1820">
    <property type="entry name" value="alpha/beta hydrolase"/>
    <property type="match status" value="2"/>
</dbReference>
<keyword evidence="6" id="KW-1185">Reference proteome</keyword>
<feature type="chain" id="PRO_5040528939" description="Carboxylic ester hydrolase" evidence="3">
    <location>
        <begin position="21"/>
        <end position="506"/>
    </location>
</feature>
<dbReference type="InterPro" id="IPR019826">
    <property type="entry name" value="Carboxylesterase_B_AS"/>
</dbReference>
<evidence type="ECO:0000256" key="1">
    <source>
        <dbReference type="ARBA" id="ARBA00005964"/>
    </source>
</evidence>
<dbReference type="Proteomes" id="UP000756921">
    <property type="component" value="Unassembled WGS sequence"/>
</dbReference>
<dbReference type="EMBL" id="WJXW01000007">
    <property type="protein sequence ID" value="KAF9734303.1"/>
    <property type="molecule type" value="Genomic_DNA"/>
</dbReference>
<dbReference type="InterPro" id="IPR050654">
    <property type="entry name" value="AChE-related_enzymes"/>
</dbReference>
<dbReference type="PANTHER" id="PTHR43918:SF4">
    <property type="entry name" value="CARBOXYLIC ESTER HYDROLASE"/>
    <property type="match status" value="1"/>
</dbReference>
<feature type="signal peptide" evidence="3">
    <location>
        <begin position="1"/>
        <end position="20"/>
    </location>
</feature>
<evidence type="ECO:0000313" key="6">
    <source>
        <dbReference type="Proteomes" id="UP000756921"/>
    </source>
</evidence>
<dbReference type="PROSITE" id="PS00941">
    <property type="entry name" value="CARBOXYLESTERASE_B_2"/>
    <property type="match status" value="1"/>
</dbReference>
<dbReference type="InterPro" id="IPR019819">
    <property type="entry name" value="Carboxylesterase_B_CS"/>
</dbReference>
<keyword evidence="2 3" id="KW-0378">Hydrolase</keyword>
<reference evidence="5" key="1">
    <citation type="journal article" date="2020" name="Mol. Plant Microbe Interact.">
        <title>Genome Sequence of the Biocontrol Agent Coniothyrium minitans strain Conio (IMI 134523).</title>
        <authorList>
            <person name="Patel D."/>
            <person name="Shittu T.A."/>
            <person name="Baroncelli R."/>
            <person name="Muthumeenakshi S."/>
            <person name="Osborne T.H."/>
            <person name="Janganan T.K."/>
            <person name="Sreenivasaprasad S."/>
        </authorList>
    </citation>
    <scope>NUCLEOTIDE SEQUENCE</scope>
    <source>
        <strain evidence="5">Conio</strain>
    </source>
</reference>
<evidence type="ECO:0000313" key="5">
    <source>
        <dbReference type="EMBL" id="KAF9734303.1"/>
    </source>
</evidence>
<dbReference type="InterPro" id="IPR002018">
    <property type="entry name" value="CarbesteraseB"/>
</dbReference>
<dbReference type="OrthoDB" id="408631at2759"/>
<gene>
    <name evidence="5" type="ORF">PMIN01_07206</name>
</gene>
<comment type="caution">
    <text evidence="5">The sequence shown here is derived from an EMBL/GenBank/DDBJ whole genome shotgun (WGS) entry which is preliminary data.</text>
</comment>
<keyword evidence="3" id="KW-0732">Signal</keyword>
<dbReference type="SUPFAM" id="SSF53474">
    <property type="entry name" value="alpha/beta-Hydrolases"/>
    <property type="match status" value="1"/>
</dbReference>
<dbReference type="Pfam" id="PF00135">
    <property type="entry name" value="COesterase"/>
    <property type="match status" value="1"/>
</dbReference>
<dbReference type="InterPro" id="IPR029058">
    <property type="entry name" value="AB_hydrolase_fold"/>
</dbReference>
<sequence>MRSIQTLLATCSILSQSVYGSPVVERHASHSDDLKVKTNLFTVQGAIFPNETKVRFFGNIPYAEPPIGNLRFRPPVSPKPRDETINGTWFGPSCIQYNSGAKTVYSEYLTGFLLSPGQSTSEDCLTLNVWAPAGSKEGDKLPVMIWVHGGGFTSGGAASQYKYGDRIVRDQNVIVVAINYRLNIFGFPKAAALDGHNMNPGLLDQRKAVEWVYENIHAFGGDAAKMTLFGQSAGSMSVDAYTYAYPFDPLVRGFIAQSGAVGTSSYTFDPTGSNFTYIASQLGCNTTAPKDEVFSCVQSKSATDIIGVYNKYNATLNNGRSLSFGPTADNEVIFSNYTDRQQRGLFAQLPTVYSSNNAEGSSLLAYTPDGPPGGQAAIDAFTKGFGTCSTANGALVRKNKGVPVWRIRYFGQWPNLNPFSWLGAYHSADIPMIFGTSDLRGPNTELEKATSKYYQDAWIAFAKDPVNGLVKYGWPKYDPNAETLVKLGNGTAKAVFAKGNLFDSGC</sequence>
<name>A0A9P6KP51_9PLEO</name>
<dbReference type="PROSITE" id="PS00122">
    <property type="entry name" value="CARBOXYLESTERASE_B_1"/>
    <property type="match status" value="1"/>
</dbReference>
<feature type="domain" description="Carboxylesterase type B" evidence="4">
    <location>
        <begin position="33"/>
        <end position="369"/>
    </location>
</feature>
<dbReference type="PANTHER" id="PTHR43918">
    <property type="entry name" value="ACETYLCHOLINESTERASE"/>
    <property type="match status" value="1"/>
</dbReference>
<protein>
    <recommendedName>
        <fullName evidence="3">Carboxylic ester hydrolase</fullName>
        <ecNumber evidence="3">3.1.1.-</ecNumber>
    </recommendedName>
</protein>
<comment type="similarity">
    <text evidence="1 3">Belongs to the type-B carboxylesterase/lipase family.</text>
</comment>